<dbReference type="SMART" id="SM00938">
    <property type="entry name" value="P-II"/>
    <property type="match status" value="1"/>
</dbReference>
<dbReference type="InterPro" id="IPR015867">
    <property type="entry name" value="N-reg_PII/ATP_PRibTrfase_C"/>
</dbReference>
<dbReference type="GO" id="GO:0005829">
    <property type="term" value="C:cytosol"/>
    <property type="evidence" value="ECO:0007669"/>
    <property type="project" value="TreeGrafter"/>
</dbReference>
<keyword evidence="3" id="KW-1185">Reference proteome</keyword>
<dbReference type="GO" id="GO:0005524">
    <property type="term" value="F:ATP binding"/>
    <property type="evidence" value="ECO:0007669"/>
    <property type="project" value="TreeGrafter"/>
</dbReference>
<dbReference type="PROSITE" id="PS00638">
    <property type="entry name" value="PII_GLNB_CTER"/>
    <property type="match status" value="1"/>
</dbReference>
<dbReference type="GO" id="GO:0030234">
    <property type="term" value="F:enzyme regulator activity"/>
    <property type="evidence" value="ECO:0007669"/>
    <property type="project" value="InterPro"/>
</dbReference>
<evidence type="ECO:0000313" key="2">
    <source>
        <dbReference type="EMBL" id="SMC57696.1"/>
    </source>
</evidence>
<organism evidence="2 3">
    <name type="scientific">Papillibacter cinnamivorans DSM 12816</name>
    <dbReference type="NCBI Taxonomy" id="1122930"/>
    <lineage>
        <taxon>Bacteria</taxon>
        <taxon>Bacillati</taxon>
        <taxon>Bacillota</taxon>
        <taxon>Clostridia</taxon>
        <taxon>Eubacteriales</taxon>
        <taxon>Oscillospiraceae</taxon>
        <taxon>Papillibacter</taxon>
    </lineage>
</organism>
<reference evidence="2 3" key="1">
    <citation type="submission" date="2017-04" db="EMBL/GenBank/DDBJ databases">
        <authorList>
            <person name="Afonso C.L."/>
            <person name="Miller P.J."/>
            <person name="Scott M.A."/>
            <person name="Spackman E."/>
            <person name="Goraichik I."/>
            <person name="Dimitrov K.M."/>
            <person name="Suarez D.L."/>
            <person name="Swayne D.E."/>
        </authorList>
    </citation>
    <scope>NUCLEOTIDE SEQUENCE [LARGE SCALE GENOMIC DNA]</scope>
    <source>
        <strain evidence="2 3">DSM 12816</strain>
    </source>
</reference>
<dbReference type="Proteomes" id="UP000192790">
    <property type="component" value="Unassembled WGS sequence"/>
</dbReference>
<dbReference type="PROSITE" id="PS51343">
    <property type="entry name" value="PII_GLNB_DOM"/>
    <property type="match status" value="1"/>
</dbReference>
<dbReference type="InterPro" id="IPR017918">
    <property type="entry name" value="N-reg_PII_CS"/>
</dbReference>
<dbReference type="PRINTS" id="PR00340">
    <property type="entry name" value="PIIGLNB"/>
</dbReference>
<name>A0A1W2AAK3_9FIRM</name>
<dbReference type="InterPro" id="IPR011322">
    <property type="entry name" value="N-reg_PII-like_a/b"/>
</dbReference>
<gene>
    <name evidence="2" type="ORF">SAMN02745168_1667</name>
</gene>
<comment type="similarity">
    <text evidence="1">Belongs to the P(II) protein family.</text>
</comment>
<protein>
    <submittedName>
        <fullName evidence="2">Nitrogen regulatory protein P-II family</fullName>
    </submittedName>
</protein>
<dbReference type="Gene3D" id="3.30.70.120">
    <property type="match status" value="1"/>
</dbReference>
<dbReference type="STRING" id="1122930.SAMN02745168_1667"/>
<dbReference type="SUPFAM" id="SSF54913">
    <property type="entry name" value="GlnB-like"/>
    <property type="match status" value="1"/>
</dbReference>
<dbReference type="PANTHER" id="PTHR30115">
    <property type="entry name" value="NITROGEN REGULATORY PROTEIN P-II"/>
    <property type="match status" value="1"/>
</dbReference>
<accession>A0A1W2AAK3</accession>
<dbReference type="OrthoDB" id="9814202at2"/>
<dbReference type="GO" id="GO:0006808">
    <property type="term" value="P:regulation of nitrogen utilization"/>
    <property type="evidence" value="ECO:0007669"/>
    <property type="project" value="InterPro"/>
</dbReference>
<dbReference type="EMBL" id="FWXW01000003">
    <property type="protein sequence ID" value="SMC57696.1"/>
    <property type="molecule type" value="Genomic_DNA"/>
</dbReference>
<evidence type="ECO:0000256" key="1">
    <source>
        <dbReference type="RuleBase" id="RU003936"/>
    </source>
</evidence>
<dbReference type="InterPro" id="IPR002187">
    <property type="entry name" value="N-reg_PII"/>
</dbReference>
<evidence type="ECO:0000313" key="3">
    <source>
        <dbReference type="Proteomes" id="UP000192790"/>
    </source>
</evidence>
<dbReference type="RefSeq" id="WP_084234340.1">
    <property type="nucleotide sequence ID" value="NZ_FWXW01000003.1"/>
</dbReference>
<dbReference type="PANTHER" id="PTHR30115:SF11">
    <property type="entry name" value="NITROGEN REGULATORY PROTEIN P-II HOMOLOG"/>
    <property type="match status" value="1"/>
</dbReference>
<sequence length="113" mass="12661">MKQIRAIIQPEKLSEVRDALEKLGCYRGATISDIMGQGTQRGITQAWRGEKFQLDLLPKVSIDLVVRDEDVDTILRAIVESARTGEIGDGKIFVYDVEQVIRIRTGEMNEAAL</sequence>
<dbReference type="AlphaFoldDB" id="A0A1W2AAK3"/>
<dbReference type="Pfam" id="PF00543">
    <property type="entry name" value="P-II"/>
    <property type="match status" value="1"/>
</dbReference>
<proteinExistence type="inferred from homology"/>